<dbReference type="InterPro" id="IPR010064">
    <property type="entry name" value="HK97-gp10_tail"/>
</dbReference>
<dbReference type="Proteomes" id="UP000228754">
    <property type="component" value="Unassembled WGS sequence"/>
</dbReference>
<proteinExistence type="predicted"/>
<accession>A0A2A5ISX4</accession>
<gene>
    <name evidence="1" type="ORF">CEY02_14275</name>
</gene>
<name>A0A2A5ISX4_BACPU</name>
<evidence type="ECO:0000313" key="2">
    <source>
        <dbReference type="Proteomes" id="UP000228754"/>
    </source>
</evidence>
<dbReference type="OrthoDB" id="2871348at2"/>
<sequence>MKIDGLDRLLSQLQKASDGGLKAQYQDWLQEMGLQFLDIIQDELIKEKAVDTGRLLSSFQKGDKENHFLITRGGLTLEVGTQLEYASYVNDGHAVSSSGERRWVPGRWTGGRFEYDPNASTGMMLASQWIDGNGYWDHAVMLYEQLFEYSLDRKLQSWIDRHFGR</sequence>
<comment type="caution">
    <text evidence="1">The sequence shown here is derived from an EMBL/GenBank/DDBJ whole genome shotgun (WGS) entry which is preliminary data.</text>
</comment>
<organism evidence="1 2">
    <name type="scientific">Bacillus pumilus</name>
    <name type="common">Bacillus mesentericus</name>
    <dbReference type="NCBI Taxonomy" id="1408"/>
    <lineage>
        <taxon>Bacteria</taxon>
        <taxon>Bacillati</taxon>
        <taxon>Bacillota</taxon>
        <taxon>Bacilli</taxon>
        <taxon>Bacillales</taxon>
        <taxon>Bacillaceae</taxon>
        <taxon>Bacillus</taxon>
    </lineage>
</organism>
<dbReference type="AlphaFoldDB" id="A0A2A5ISX4"/>
<reference evidence="1 2" key="1">
    <citation type="submission" date="2017-06" db="EMBL/GenBank/DDBJ databases">
        <title>Draft Genome Sequence of Bacillus sp Strain 36R Isolated from saline sediment at Atanasia, Sonora, Mexico.</title>
        <authorList>
            <person name="Sanchez Diaz R."/>
            <person name="Quiroz Macias M.E."/>
            <person name="Ibarra Gamez J.C."/>
            <person name="Enciso Ibarra J."/>
            <person name="Gomez Gil B."/>
            <person name="Galaviz Silva L."/>
        </authorList>
    </citation>
    <scope>NUCLEOTIDE SEQUENCE [LARGE SCALE GENOMIC DNA]</scope>
    <source>
        <strain evidence="1 2">36R_ATNSAL</strain>
    </source>
</reference>
<dbReference type="EMBL" id="NKHG01000100">
    <property type="protein sequence ID" value="PCK20333.1"/>
    <property type="molecule type" value="Genomic_DNA"/>
</dbReference>
<protein>
    <submittedName>
        <fullName evidence="1">Phage portal protein</fullName>
    </submittedName>
</protein>
<evidence type="ECO:0000313" key="1">
    <source>
        <dbReference type="EMBL" id="PCK20333.1"/>
    </source>
</evidence>
<dbReference type="Pfam" id="PF04883">
    <property type="entry name" value="HK97-gp10_like"/>
    <property type="match status" value="1"/>
</dbReference>